<dbReference type="EMBL" id="OCTY01000002">
    <property type="protein sequence ID" value="SOJ56935.1"/>
    <property type="molecule type" value="Genomic_DNA"/>
</dbReference>
<dbReference type="PANTHER" id="PTHR46766:SF1">
    <property type="entry name" value="GLUTAMINE-RICH PROTEIN 2"/>
    <property type="match status" value="1"/>
</dbReference>
<feature type="compositionally biased region" description="Pro residues" evidence="2">
    <location>
        <begin position="409"/>
        <end position="418"/>
    </location>
</feature>
<feature type="region of interest" description="Disordered" evidence="2">
    <location>
        <begin position="377"/>
        <end position="418"/>
    </location>
</feature>
<gene>
    <name evidence="5" type="ORF">MSIMFB_04413</name>
</gene>
<feature type="domain" description="PPE" evidence="3">
    <location>
        <begin position="2"/>
        <end position="165"/>
    </location>
</feature>
<evidence type="ECO:0000259" key="4">
    <source>
        <dbReference type="Pfam" id="PF12484"/>
    </source>
</evidence>
<keyword evidence="6" id="KW-1185">Reference proteome</keyword>
<dbReference type="FunFam" id="1.20.1260.20:FF:000001">
    <property type="entry name" value="PPE family protein PPE41"/>
    <property type="match status" value="1"/>
</dbReference>
<organism evidence="5 6">
    <name type="scientific">Mycobacterium simulans</name>
    <dbReference type="NCBI Taxonomy" id="627089"/>
    <lineage>
        <taxon>Bacteria</taxon>
        <taxon>Bacillati</taxon>
        <taxon>Actinomycetota</taxon>
        <taxon>Actinomycetes</taxon>
        <taxon>Mycobacteriales</taxon>
        <taxon>Mycobacteriaceae</taxon>
        <taxon>Mycobacterium</taxon>
    </lineage>
</organism>
<proteinExistence type="inferred from homology"/>
<dbReference type="Pfam" id="PF12484">
    <property type="entry name" value="PPE-SVP"/>
    <property type="match status" value="1"/>
</dbReference>
<dbReference type="AlphaFoldDB" id="A0A7Z7IR15"/>
<feature type="domain" description="PPE family C-terminal" evidence="4">
    <location>
        <begin position="314"/>
        <end position="386"/>
    </location>
</feature>
<accession>A0A7Z7IR15</accession>
<dbReference type="GO" id="GO:0052572">
    <property type="term" value="P:response to host immune response"/>
    <property type="evidence" value="ECO:0007669"/>
    <property type="project" value="TreeGrafter"/>
</dbReference>
<dbReference type="InterPro" id="IPR000030">
    <property type="entry name" value="PPE_dom"/>
</dbReference>
<name>A0A7Z7IR15_9MYCO</name>
<dbReference type="Gene3D" id="1.20.1260.20">
    <property type="entry name" value="PPE superfamily"/>
    <property type="match status" value="1"/>
</dbReference>
<evidence type="ECO:0000256" key="2">
    <source>
        <dbReference type="SAM" id="MobiDB-lite"/>
    </source>
</evidence>
<comment type="similarity">
    <text evidence="1">Belongs to the mycobacterial PPE family.</text>
</comment>
<dbReference type="PANTHER" id="PTHR46766">
    <property type="entry name" value="GLUTAMINE-RICH PROTEIN 2"/>
    <property type="match status" value="1"/>
</dbReference>
<evidence type="ECO:0000313" key="6">
    <source>
        <dbReference type="Proteomes" id="UP000554965"/>
    </source>
</evidence>
<comment type="caution">
    <text evidence="5">The sequence shown here is derived from an EMBL/GenBank/DDBJ whole genome shotgun (WGS) entry which is preliminary data.</text>
</comment>
<evidence type="ECO:0000259" key="3">
    <source>
        <dbReference type="Pfam" id="PF00823"/>
    </source>
</evidence>
<dbReference type="RefSeq" id="WP_186244464.1">
    <property type="nucleotide sequence ID" value="NZ_OCTY01000002.1"/>
</dbReference>
<sequence>MDFGLLPPEVNSGRMYAGPGSNSMLAAATAWDGLAAVLNSAAVGYGSVIAGLSLESWLGPASASMVAAAAPYALWLSTAAAQAEQTAGQARTAAAAFETAFAMTVPPPLIAANRSQLMSLVTTNILGQNSPAIEAIQADYAEMWAQDAAAMYGYAGASEAASTLTPFIQPSQTATSAGAATQADTAGGTDAAMQAALQQLFSVAPQALQGLTSPGSSVALPSAAAVQPAAPIVVPTPIGDLDVVAMFIAGVASASLALSAVNTTRPWIFAYNGPHGGTGGADAGGLEPTQETIADVEPVTLTSASAGWGGAPAAAGLGEASLVGALSVPHSWTMAAPEIKLAVESLPSSSFNAIPTDMSGAPAGLLSGMALASLAGRGLGGAGSRATSDTASDDESQPNRKPTVVVIQKPPPAGGPAR</sequence>
<reference evidence="5 6" key="1">
    <citation type="submission" date="2017-10" db="EMBL/GenBank/DDBJ databases">
        <authorList>
            <consortium name="Urmite Genomes"/>
        </authorList>
    </citation>
    <scope>NUCLEOTIDE SEQUENCE [LARGE SCALE GENOMIC DNA]</scope>
    <source>
        <strain evidence="5 6">FB-527</strain>
    </source>
</reference>
<protein>
    <submittedName>
        <fullName evidence="5">Putative PPE family protein PPE29</fullName>
    </submittedName>
</protein>
<dbReference type="SUPFAM" id="SSF140459">
    <property type="entry name" value="PE/PPE dimer-like"/>
    <property type="match status" value="1"/>
</dbReference>
<dbReference type="InterPro" id="IPR022171">
    <property type="entry name" value="PPE_C"/>
</dbReference>
<evidence type="ECO:0000256" key="1">
    <source>
        <dbReference type="ARBA" id="ARBA00010652"/>
    </source>
</evidence>
<evidence type="ECO:0000313" key="5">
    <source>
        <dbReference type="EMBL" id="SOJ56935.1"/>
    </source>
</evidence>
<dbReference type="Proteomes" id="UP000554965">
    <property type="component" value="Unassembled WGS sequence"/>
</dbReference>
<dbReference type="InterPro" id="IPR038332">
    <property type="entry name" value="PPE_sf"/>
</dbReference>
<dbReference type="Pfam" id="PF00823">
    <property type="entry name" value="PPE"/>
    <property type="match status" value="1"/>
</dbReference>